<name>A0A4Z1NY43_9PEZI</name>
<feature type="region of interest" description="Disordered" evidence="1">
    <location>
        <begin position="241"/>
        <end position="274"/>
    </location>
</feature>
<dbReference type="OrthoDB" id="5419666at2759"/>
<dbReference type="Proteomes" id="UP000298493">
    <property type="component" value="Unassembled WGS sequence"/>
</dbReference>
<comment type="caution">
    <text evidence="2">The sequence shown here is derived from an EMBL/GenBank/DDBJ whole genome shotgun (WGS) entry which is preliminary data.</text>
</comment>
<accession>A0A4Z1NY43</accession>
<proteinExistence type="predicted"/>
<feature type="region of interest" description="Disordered" evidence="1">
    <location>
        <begin position="1"/>
        <end position="43"/>
    </location>
</feature>
<evidence type="ECO:0000313" key="3">
    <source>
        <dbReference type="Proteomes" id="UP000298493"/>
    </source>
</evidence>
<keyword evidence="3" id="KW-1185">Reference proteome</keyword>
<sequence>MSSLSRAFTLRSKRTKDDIKETSPPPSLPGRSASMRYTDRPVDIRTISSPVALLSTTNMLSYNAPDVSSVRAQRKASNSVSSGSSLRSSADESDTSTISTNSRDTASTDVSSIGSSSPAASPETKELDRMSYFPSSRTLNRSPSTTLAPPLPSTQRISKSVSTSALRPSSTLILDSERVVSPEIPQRAASHSKKAHEVLARKRSLQTMSRQNSVSSIKSTSLEKRNSFEFFSGKITDAPAPSLPSFGFQSAPSPLQSNPPQTSHHSASHSGNHPFGKELMQLDEIAEEFGGAVRDVEREGDLRAMRQKGLQRFRAEDYMREIEKMLGGFSKPHNLPVVPERAIAYPTHVQQEEVAWI</sequence>
<dbReference type="EMBL" id="SNSC02000018">
    <property type="protein sequence ID" value="TID16439.1"/>
    <property type="molecule type" value="Genomic_DNA"/>
</dbReference>
<evidence type="ECO:0000313" key="2">
    <source>
        <dbReference type="EMBL" id="TID16439.1"/>
    </source>
</evidence>
<feature type="compositionally biased region" description="Low complexity" evidence="1">
    <location>
        <begin position="77"/>
        <end position="88"/>
    </location>
</feature>
<organism evidence="2 3">
    <name type="scientific">Venturia nashicola</name>
    <dbReference type="NCBI Taxonomy" id="86259"/>
    <lineage>
        <taxon>Eukaryota</taxon>
        <taxon>Fungi</taxon>
        <taxon>Dikarya</taxon>
        <taxon>Ascomycota</taxon>
        <taxon>Pezizomycotina</taxon>
        <taxon>Dothideomycetes</taxon>
        <taxon>Pleosporomycetidae</taxon>
        <taxon>Venturiales</taxon>
        <taxon>Venturiaceae</taxon>
        <taxon>Venturia</taxon>
    </lineage>
</organism>
<evidence type="ECO:0000256" key="1">
    <source>
        <dbReference type="SAM" id="MobiDB-lite"/>
    </source>
</evidence>
<feature type="compositionally biased region" description="Polar residues" evidence="1">
    <location>
        <begin position="155"/>
        <end position="167"/>
    </location>
</feature>
<feature type="compositionally biased region" description="Low complexity" evidence="1">
    <location>
        <begin position="111"/>
        <end position="122"/>
    </location>
</feature>
<feature type="region of interest" description="Disordered" evidence="1">
    <location>
        <begin position="67"/>
        <end position="167"/>
    </location>
</feature>
<feature type="compositionally biased region" description="Polar residues" evidence="1">
    <location>
        <begin position="247"/>
        <end position="271"/>
    </location>
</feature>
<gene>
    <name evidence="2" type="ORF">E6O75_ATG11557</name>
</gene>
<feature type="compositionally biased region" description="Polar residues" evidence="1">
    <location>
        <begin position="97"/>
        <end position="110"/>
    </location>
</feature>
<reference evidence="2 3" key="1">
    <citation type="submission" date="2019-04" db="EMBL/GenBank/DDBJ databases">
        <title>High contiguity whole genome sequence and gene annotation resource for two Venturia nashicola isolates.</title>
        <authorList>
            <person name="Prokchorchik M."/>
            <person name="Won K."/>
            <person name="Lee Y."/>
            <person name="Choi E.D."/>
            <person name="Segonzac C."/>
            <person name="Sohn K.H."/>
        </authorList>
    </citation>
    <scope>NUCLEOTIDE SEQUENCE [LARGE SCALE GENOMIC DNA]</scope>
    <source>
        <strain evidence="2 3">PRI2</strain>
    </source>
</reference>
<dbReference type="AlphaFoldDB" id="A0A4Z1NY43"/>
<protein>
    <submittedName>
        <fullName evidence="2">Gb</fullName>
    </submittedName>
</protein>